<dbReference type="CDD" id="cd02968">
    <property type="entry name" value="SCO"/>
    <property type="match status" value="1"/>
</dbReference>
<keyword evidence="5" id="KW-1185">Reference proteome</keyword>
<comment type="caution">
    <text evidence="4">The sequence shown here is derived from an EMBL/GenBank/DDBJ whole genome shotgun (WGS) entry which is preliminary data.</text>
</comment>
<dbReference type="Proteomes" id="UP000622707">
    <property type="component" value="Unassembled WGS sequence"/>
</dbReference>
<dbReference type="PANTHER" id="PTHR12151:SF25">
    <property type="entry name" value="LINALOOL DEHYDRATASE_ISOMERASE DOMAIN-CONTAINING PROTEIN"/>
    <property type="match status" value="1"/>
</dbReference>
<dbReference type="Gene3D" id="3.40.30.10">
    <property type="entry name" value="Glutaredoxin"/>
    <property type="match status" value="1"/>
</dbReference>
<evidence type="ECO:0000313" key="4">
    <source>
        <dbReference type="EMBL" id="MBL0423792.1"/>
    </source>
</evidence>
<sequence length="196" mass="21861">MNRLTTPTRRTVLLGGLALLAGCDHQPRASFKGVDLADATYKGEFRLKDAQGRERTIADYRGRVVLLHFGFTQCPDACPTALARAAQIRTLLGKDRDLLQVLFVTLDPERDKPEMLKAYTAAFDPTFVPLFGDLETTKKTADSFKVFYRKVPTGSSYTLDHSLLSYAFDPNGVLRVALRHNMAAEDCVHDLRQLLA</sequence>
<dbReference type="InterPro" id="IPR003782">
    <property type="entry name" value="SCO1/SenC"/>
</dbReference>
<proteinExistence type="inferred from homology"/>
<gene>
    <name evidence="4" type="ORF">JI746_01635</name>
</gene>
<protein>
    <submittedName>
        <fullName evidence="4">SCO family protein</fullName>
    </submittedName>
</protein>
<comment type="similarity">
    <text evidence="1">Belongs to the SCO1/2 family.</text>
</comment>
<accession>A0ABS1JHU5</accession>
<dbReference type="InterPro" id="IPR036249">
    <property type="entry name" value="Thioredoxin-like_sf"/>
</dbReference>
<evidence type="ECO:0000313" key="5">
    <source>
        <dbReference type="Proteomes" id="UP000622707"/>
    </source>
</evidence>
<dbReference type="PROSITE" id="PS51352">
    <property type="entry name" value="THIOREDOXIN_2"/>
    <property type="match status" value="1"/>
</dbReference>
<dbReference type="PROSITE" id="PS51257">
    <property type="entry name" value="PROKAR_LIPOPROTEIN"/>
    <property type="match status" value="1"/>
</dbReference>
<evidence type="ECO:0000256" key="2">
    <source>
        <dbReference type="ARBA" id="ARBA00023008"/>
    </source>
</evidence>
<evidence type="ECO:0000259" key="3">
    <source>
        <dbReference type="PROSITE" id="PS51352"/>
    </source>
</evidence>
<reference evidence="4 5" key="1">
    <citation type="journal article" date="2017" name="Int. J. Syst. Evol. Microbiol.">
        <title>Ramlibacter alkalitolerans sp. nov., alkali-tolerant bacterium isolated from soil of ginseng.</title>
        <authorList>
            <person name="Lee D.H."/>
            <person name="Cha C.J."/>
        </authorList>
    </citation>
    <scope>NUCLEOTIDE SEQUENCE [LARGE SCALE GENOMIC DNA]</scope>
    <source>
        <strain evidence="4 5">KACC 19305</strain>
    </source>
</reference>
<dbReference type="Pfam" id="PF02630">
    <property type="entry name" value="SCO1-SenC"/>
    <property type="match status" value="1"/>
</dbReference>
<dbReference type="PANTHER" id="PTHR12151">
    <property type="entry name" value="ELECTRON TRANSPORT PROTIN SCO1/SENC FAMILY MEMBER"/>
    <property type="match status" value="1"/>
</dbReference>
<dbReference type="InterPro" id="IPR013766">
    <property type="entry name" value="Thioredoxin_domain"/>
</dbReference>
<feature type="domain" description="Thioredoxin" evidence="3">
    <location>
        <begin position="36"/>
        <end position="196"/>
    </location>
</feature>
<keyword evidence="2" id="KW-0186">Copper</keyword>
<dbReference type="SUPFAM" id="SSF52833">
    <property type="entry name" value="Thioredoxin-like"/>
    <property type="match status" value="1"/>
</dbReference>
<dbReference type="RefSeq" id="WP_201687027.1">
    <property type="nucleotide sequence ID" value="NZ_JAEQND010000001.1"/>
</dbReference>
<organism evidence="4 5">
    <name type="scientific">Ramlibacter alkalitolerans</name>
    <dbReference type="NCBI Taxonomy" id="2039631"/>
    <lineage>
        <taxon>Bacteria</taxon>
        <taxon>Pseudomonadati</taxon>
        <taxon>Pseudomonadota</taxon>
        <taxon>Betaproteobacteria</taxon>
        <taxon>Burkholderiales</taxon>
        <taxon>Comamonadaceae</taxon>
        <taxon>Ramlibacter</taxon>
    </lineage>
</organism>
<dbReference type="EMBL" id="JAEQND010000001">
    <property type="protein sequence ID" value="MBL0423792.1"/>
    <property type="molecule type" value="Genomic_DNA"/>
</dbReference>
<evidence type="ECO:0000256" key="1">
    <source>
        <dbReference type="ARBA" id="ARBA00010996"/>
    </source>
</evidence>
<name>A0ABS1JHU5_9BURK</name>